<feature type="region of interest" description="Disordered" evidence="1">
    <location>
        <begin position="1"/>
        <end position="140"/>
    </location>
</feature>
<reference evidence="3" key="1">
    <citation type="journal article" date="2019" name="Int. J. Syst. Evol. Microbiol.">
        <title>The Global Catalogue of Microorganisms (GCM) 10K type strain sequencing project: providing services to taxonomists for standard genome sequencing and annotation.</title>
        <authorList>
            <consortium name="The Broad Institute Genomics Platform"/>
            <consortium name="The Broad Institute Genome Sequencing Center for Infectious Disease"/>
            <person name="Wu L."/>
            <person name="Ma J."/>
        </authorList>
    </citation>
    <scope>NUCLEOTIDE SEQUENCE [LARGE SCALE GENOMIC DNA]</scope>
    <source>
        <strain evidence="3">CECT 7806</strain>
    </source>
</reference>
<feature type="compositionally biased region" description="Low complexity" evidence="1">
    <location>
        <begin position="15"/>
        <end position="25"/>
    </location>
</feature>
<protein>
    <submittedName>
        <fullName evidence="2">Uncharacterized protein</fullName>
    </submittedName>
</protein>
<evidence type="ECO:0000256" key="1">
    <source>
        <dbReference type="SAM" id="MobiDB-lite"/>
    </source>
</evidence>
<accession>A0ABT8AN79</accession>
<evidence type="ECO:0000313" key="3">
    <source>
        <dbReference type="Proteomes" id="UP001244297"/>
    </source>
</evidence>
<gene>
    <name evidence="2" type="ORF">QWZ18_09865</name>
</gene>
<sequence length="243" mass="24867">MQDGRIGPQHDNPSAAAAPWRAGRAVESGGRTRADAWVLGVDGKTPAETGPPPGWAGGPDRRAAGLASGSPTRAQAMAHAGCPDFSGSSGAEPAARSGPVSWRVRRSHQSAAARPVPARPVPARPEPPAPSPAPRIASPAPAAMPDLERALVNPAAVFATPAALLDHPRLLRPLKREILRRWAWDEYLKDVAAAEGMTAGEPSRLDAVKVALLALGETWGPHPAAPAVSPIAPAAGDTLPAAA</sequence>
<feature type="compositionally biased region" description="Pro residues" evidence="1">
    <location>
        <begin position="117"/>
        <end position="133"/>
    </location>
</feature>
<dbReference type="EMBL" id="JAUFPT010000027">
    <property type="protein sequence ID" value="MDN3570931.1"/>
    <property type="molecule type" value="Genomic_DNA"/>
</dbReference>
<proteinExistence type="predicted"/>
<organism evidence="2 3">
    <name type="scientific">Methylobacterium longum</name>
    <dbReference type="NCBI Taxonomy" id="767694"/>
    <lineage>
        <taxon>Bacteria</taxon>
        <taxon>Pseudomonadati</taxon>
        <taxon>Pseudomonadota</taxon>
        <taxon>Alphaproteobacteria</taxon>
        <taxon>Hyphomicrobiales</taxon>
        <taxon>Methylobacteriaceae</taxon>
        <taxon>Methylobacterium</taxon>
    </lineage>
</organism>
<evidence type="ECO:0000313" key="2">
    <source>
        <dbReference type="EMBL" id="MDN3570931.1"/>
    </source>
</evidence>
<name>A0ABT8AN79_9HYPH</name>
<comment type="caution">
    <text evidence="2">The sequence shown here is derived from an EMBL/GenBank/DDBJ whole genome shotgun (WGS) entry which is preliminary data.</text>
</comment>
<dbReference type="Proteomes" id="UP001244297">
    <property type="component" value="Unassembled WGS sequence"/>
</dbReference>
<dbReference type="RefSeq" id="WP_279602974.1">
    <property type="nucleotide sequence ID" value="NZ_BPQS01000015.1"/>
</dbReference>
<keyword evidence="3" id="KW-1185">Reference proteome</keyword>